<comment type="similarity">
    <text evidence="1">Belongs to the low molecular weight phosphotyrosine protein phosphatase family.</text>
</comment>
<dbReference type="CDD" id="cd16343">
    <property type="entry name" value="LMWPTP"/>
    <property type="match status" value="1"/>
</dbReference>
<dbReference type="EMBL" id="CP091512">
    <property type="protein sequence ID" value="UOO92727.1"/>
    <property type="molecule type" value="Genomic_DNA"/>
</dbReference>
<reference evidence="7" key="1">
    <citation type="submission" date="2021-12" db="EMBL/GenBank/DDBJ databases">
        <authorList>
            <person name="Veyrier F.J."/>
        </authorList>
    </citation>
    <scope>NUCLEOTIDE SEQUENCE</scope>
    <source>
        <strain evidence="7">SAG 1488-6</strain>
    </source>
</reference>
<proteinExistence type="inferred from homology"/>
<keyword evidence="3" id="KW-0378">Hydrolase</keyword>
<evidence type="ECO:0000256" key="3">
    <source>
        <dbReference type="ARBA" id="ARBA00022801"/>
    </source>
</evidence>
<dbReference type="SMART" id="SM00226">
    <property type="entry name" value="LMWPc"/>
    <property type="match status" value="1"/>
</dbReference>
<name>A0ABY4EH51_VITST</name>
<dbReference type="InterPro" id="IPR036196">
    <property type="entry name" value="Ptyr_pPase_sf"/>
</dbReference>
<sequence>MFNKILVVCVGNICRSPIGEALLKKYVTRCQIDSAGVKALVGSQADAQAQAIAAEHHIDLSKHEAKQLTQKMCQEADLILVMEAGHANVIDGICPMSRGKVMLFGQWLGGDKDIADPYQKSDEMFALVYQKVDDAAKYWAQKLG</sequence>
<dbReference type="InterPro" id="IPR017867">
    <property type="entry name" value="Tyr_phospatase_low_mol_wt"/>
</dbReference>
<dbReference type="SUPFAM" id="SSF52788">
    <property type="entry name" value="Phosphotyrosine protein phosphatases I"/>
    <property type="match status" value="1"/>
</dbReference>
<reference evidence="7" key="2">
    <citation type="journal article" date="2022" name="Res Sq">
        <title>Evolution of multicellular longitudinally dividing oral cavity symbionts (Neisseriaceae).</title>
        <authorList>
            <person name="Nyongesa S."/>
            <person name="Weber P."/>
            <person name="Bernet E."/>
            <person name="Pullido F."/>
            <person name="Nieckarz M."/>
            <person name="Delaby M."/>
            <person name="Nieves C."/>
            <person name="Viehboeck T."/>
            <person name="Krause N."/>
            <person name="Rivera-Millot A."/>
            <person name="Nakamura A."/>
            <person name="Vischer N."/>
            <person name="VanNieuwenhze M."/>
            <person name="Brun Y."/>
            <person name="Cava F."/>
            <person name="Bulgheresi S."/>
            <person name="Veyrier F."/>
        </authorList>
    </citation>
    <scope>NUCLEOTIDE SEQUENCE</scope>
    <source>
        <strain evidence="7">SAG 1488-6</strain>
    </source>
</reference>
<organism evidence="7 8">
    <name type="scientific">Vitreoscilla stercoraria</name>
    <dbReference type="NCBI Taxonomy" id="61"/>
    <lineage>
        <taxon>Bacteria</taxon>
        <taxon>Pseudomonadati</taxon>
        <taxon>Pseudomonadota</taxon>
        <taxon>Betaproteobacteria</taxon>
        <taxon>Neisseriales</taxon>
        <taxon>Neisseriaceae</taxon>
        <taxon>Vitreoscilla</taxon>
    </lineage>
</organism>
<comment type="catalytic activity">
    <reaction evidence="5">
        <text>O-phospho-L-tyrosyl-[protein] + H2O = L-tyrosyl-[protein] + phosphate</text>
        <dbReference type="Rhea" id="RHEA:10684"/>
        <dbReference type="Rhea" id="RHEA-COMP:10136"/>
        <dbReference type="Rhea" id="RHEA-COMP:20101"/>
        <dbReference type="ChEBI" id="CHEBI:15377"/>
        <dbReference type="ChEBI" id="CHEBI:43474"/>
        <dbReference type="ChEBI" id="CHEBI:46858"/>
        <dbReference type="ChEBI" id="CHEBI:61978"/>
        <dbReference type="EC" id="3.1.3.48"/>
    </reaction>
</comment>
<dbReference type="InterPro" id="IPR023485">
    <property type="entry name" value="Ptyr_pPase"/>
</dbReference>
<evidence type="ECO:0000256" key="5">
    <source>
        <dbReference type="ARBA" id="ARBA00051722"/>
    </source>
</evidence>
<evidence type="ECO:0000313" key="7">
    <source>
        <dbReference type="EMBL" id="UOO92727.1"/>
    </source>
</evidence>
<dbReference type="PRINTS" id="PR00719">
    <property type="entry name" value="LMWPTPASE"/>
</dbReference>
<accession>A0ABY4EH51</accession>
<dbReference type="PANTHER" id="PTHR11717">
    <property type="entry name" value="LOW MOLECULAR WEIGHT PROTEIN TYROSINE PHOSPHATASE"/>
    <property type="match status" value="1"/>
</dbReference>
<gene>
    <name evidence="7" type="ORF">LVJ81_01375</name>
</gene>
<evidence type="ECO:0000313" key="8">
    <source>
        <dbReference type="Proteomes" id="UP000832034"/>
    </source>
</evidence>
<evidence type="ECO:0000256" key="1">
    <source>
        <dbReference type="ARBA" id="ARBA00011063"/>
    </source>
</evidence>
<dbReference type="PANTHER" id="PTHR11717:SF31">
    <property type="entry name" value="LOW MOLECULAR WEIGHT PROTEIN-TYROSINE-PHOSPHATASE ETP-RELATED"/>
    <property type="match status" value="1"/>
</dbReference>
<keyword evidence="4" id="KW-0904">Protein phosphatase</keyword>
<dbReference type="Proteomes" id="UP000832034">
    <property type="component" value="Chromosome"/>
</dbReference>
<keyword evidence="8" id="KW-1185">Reference proteome</keyword>
<dbReference type="EC" id="3.1.3.48" evidence="2"/>
<dbReference type="InterPro" id="IPR050438">
    <property type="entry name" value="LMW_PTPase"/>
</dbReference>
<feature type="domain" description="Phosphotyrosine protein phosphatase I" evidence="6">
    <location>
        <begin position="3"/>
        <end position="142"/>
    </location>
</feature>
<dbReference type="RefSeq" id="WP_026353344.1">
    <property type="nucleotide sequence ID" value="NZ_CP091512.1"/>
</dbReference>
<dbReference type="Pfam" id="PF01451">
    <property type="entry name" value="LMWPc"/>
    <property type="match status" value="1"/>
</dbReference>
<evidence type="ECO:0000256" key="2">
    <source>
        <dbReference type="ARBA" id="ARBA00013064"/>
    </source>
</evidence>
<dbReference type="Gene3D" id="3.40.50.2300">
    <property type="match status" value="1"/>
</dbReference>
<evidence type="ECO:0000256" key="4">
    <source>
        <dbReference type="ARBA" id="ARBA00022912"/>
    </source>
</evidence>
<evidence type="ECO:0000259" key="6">
    <source>
        <dbReference type="SMART" id="SM00226"/>
    </source>
</evidence>
<protein>
    <recommendedName>
        <fullName evidence="2">protein-tyrosine-phosphatase</fullName>
        <ecNumber evidence="2">3.1.3.48</ecNumber>
    </recommendedName>
</protein>